<feature type="transmembrane region" description="Helical" evidence="8">
    <location>
        <begin position="348"/>
        <end position="374"/>
    </location>
</feature>
<reference evidence="10" key="1">
    <citation type="submission" date="2015-11" db="EMBL/GenBank/DDBJ databases">
        <title>De novo transcriptome assembly of four potential Pierce s Disease insect vectors from Arizona vineyards.</title>
        <authorList>
            <person name="Tassone E.E."/>
        </authorList>
    </citation>
    <scope>NUCLEOTIDE SEQUENCE</scope>
</reference>
<dbReference type="EMBL" id="GECU01016246">
    <property type="protein sequence ID" value="JAS91460.1"/>
    <property type="molecule type" value="Transcribed_RNA"/>
</dbReference>
<evidence type="ECO:0000256" key="5">
    <source>
        <dbReference type="ARBA" id="ARBA00022692"/>
    </source>
</evidence>
<evidence type="ECO:0000256" key="3">
    <source>
        <dbReference type="ARBA" id="ARBA00022475"/>
    </source>
</evidence>
<feature type="transmembrane region" description="Helical" evidence="8">
    <location>
        <begin position="144"/>
        <end position="166"/>
    </location>
</feature>
<evidence type="ECO:0000256" key="4">
    <source>
        <dbReference type="ARBA" id="ARBA00022597"/>
    </source>
</evidence>
<dbReference type="InterPro" id="IPR003663">
    <property type="entry name" value="Sugar/inositol_transpt"/>
</dbReference>
<feature type="transmembrane region" description="Helical" evidence="8">
    <location>
        <begin position="254"/>
        <end position="276"/>
    </location>
</feature>
<dbReference type="PANTHER" id="PTHR48021:SF1">
    <property type="entry name" value="GH07001P-RELATED"/>
    <property type="match status" value="1"/>
</dbReference>
<feature type="transmembrane region" description="Helical" evidence="8">
    <location>
        <begin position="386"/>
        <end position="409"/>
    </location>
</feature>
<proteinExistence type="predicted"/>
<keyword evidence="6 8" id="KW-1133">Transmembrane helix</keyword>
<feature type="transmembrane region" description="Helical" evidence="8">
    <location>
        <begin position="55"/>
        <end position="78"/>
    </location>
</feature>
<dbReference type="InterPro" id="IPR036259">
    <property type="entry name" value="MFS_trans_sf"/>
</dbReference>
<dbReference type="Gene3D" id="1.20.1250.20">
    <property type="entry name" value="MFS general substrate transporter like domains"/>
    <property type="match status" value="1"/>
</dbReference>
<evidence type="ECO:0000256" key="6">
    <source>
        <dbReference type="ARBA" id="ARBA00022989"/>
    </source>
</evidence>
<feature type="transmembrane region" description="Helical" evidence="8">
    <location>
        <begin position="172"/>
        <end position="190"/>
    </location>
</feature>
<evidence type="ECO:0000259" key="9">
    <source>
        <dbReference type="PROSITE" id="PS50850"/>
    </source>
</evidence>
<keyword evidence="4" id="KW-0762">Sugar transport</keyword>
<dbReference type="GO" id="GO:0005886">
    <property type="term" value="C:plasma membrane"/>
    <property type="evidence" value="ECO:0007669"/>
    <property type="project" value="UniProtKB-SubCell"/>
</dbReference>
<feature type="transmembrane region" description="Helical" evidence="8">
    <location>
        <begin position="115"/>
        <end position="132"/>
    </location>
</feature>
<feature type="transmembrane region" description="Helical" evidence="8">
    <location>
        <begin position="85"/>
        <end position="103"/>
    </location>
</feature>
<name>A0A1B6IX88_9HEMI</name>
<evidence type="ECO:0000313" key="10">
    <source>
        <dbReference type="EMBL" id="JAS91460.1"/>
    </source>
</evidence>
<feature type="transmembrane region" description="Helical" evidence="8">
    <location>
        <begin position="320"/>
        <end position="342"/>
    </location>
</feature>
<gene>
    <name evidence="10" type="ORF">g.16345</name>
    <name evidence="11" type="ORF">g.16346</name>
</gene>
<dbReference type="InterPro" id="IPR020846">
    <property type="entry name" value="MFS_dom"/>
</dbReference>
<organism evidence="10">
    <name type="scientific">Homalodisca liturata</name>
    <dbReference type="NCBI Taxonomy" id="320908"/>
    <lineage>
        <taxon>Eukaryota</taxon>
        <taxon>Metazoa</taxon>
        <taxon>Ecdysozoa</taxon>
        <taxon>Arthropoda</taxon>
        <taxon>Hexapoda</taxon>
        <taxon>Insecta</taxon>
        <taxon>Pterygota</taxon>
        <taxon>Neoptera</taxon>
        <taxon>Paraneoptera</taxon>
        <taxon>Hemiptera</taxon>
        <taxon>Auchenorrhyncha</taxon>
        <taxon>Membracoidea</taxon>
        <taxon>Cicadellidae</taxon>
        <taxon>Cicadellinae</taxon>
        <taxon>Proconiini</taxon>
        <taxon>Homalodisca</taxon>
    </lineage>
</organism>
<feature type="domain" description="Major facilitator superfamily (MFS) profile" evidence="9">
    <location>
        <begin position="17"/>
        <end position="441"/>
    </location>
</feature>
<comment type="subcellular location">
    <subcellularLocation>
        <location evidence="1">Cell membrane</location>
        <topology evidence="1">Multi-pass membrane protein</topology>
    </subcellularLocation>
</comment>
<keyword evidence="2" id="KW-0813">Transport</keyword>
<dbReference type="FunFam" id="1.20.1250.20:FF:000218">
    <property type="entry name" value="facilitated trehalose transporter Tret1"/>
    <property type="match status" value="1"/>
</dbReference>
<evidence type="ECO:0000256" key="2">
    <source>
        <dbReference type="ARBA" id="ARBA00022448"/>
    </source>
</evidence>
<keyword evidence="5 8" id="KW-0812">Transmembrane</keyword>
<dbReference type="GO" id="GO:0022857">
    <property type="term" value="F:transmembrane transporter activity"/>
    <property type="evidence" value="ECO:0007669"/>
    <property type="project" value="InterPro"/>
</dbReference>
<dbReference type="AlphaFoldDB" id="A0A1B6IX88"/>
<evidence type="ECO:0000256" key="8">
    <source>
        <dbReference type="SAM" id="Phobius"/>
    </source>
</evidence>
<dbReference type="Pfam" id="PF00083">
    <property type="entry name" value="Sugar_tr"/>
    <property type="match status" value="1"/>
</dbReference>
<dbReference type="InterPro" id="IPR005829">
    <property type="entry name" value="Sugar_transporter_CS"/>
</dbReference>
<dbReference type="EMBL" id="GECU01011218">
    <property type="protein sequence ID" value="JAS96488.1"/>
    <property type="molecule type" value="Transcribed_RNA"/>
</dbReference>
<dbReference type="PRINTS" id="PR00171">
    <property type="entry name" value="SUGRTRNSPORT"/>
</dbReference>
<keyword evidence="7 8" id="KW-0472">Membrane</keyword>
<dbReference type="SUPFAM" id="SSF103473">
    <property type="entry name" value="MFS general substrate transporter"/>
    <property type="match status" value="1"/>
</dbReference>
<evidence type="ECO:0000256" key="1">
    <source>
        <dbReference type="ARBA" id="ARBA00004651"/>
    </source>
</evidence>
<feature type="transmembrane region" description="Helical" evidence="8">
    <location>
        <begin position="415"/>
        <end position="435"/>
    </location>
</feature>
<accession>A0A1B6IX88</accession>
<dbReference type="PANTHER" id="PTHR48021">
    <property type="match status" value="1"/>
</dbReference>
<evidence type="ECO:0000256" key="7">
    <source>
        <dbReference type="ARBA" id="ARBA00023136"/>
    </source>
</evidence>
<keyword evidence="3" id="KW-1003">Cell membrane</keyword>
<dbReference type="PROSITE" id="PS50850">
    <property type="entry name" value="MFS"/>
    <property type="match status" value="1"/>
</dbReference>
<protein>
    <recommendedName>
        <fullName evidence="9">Major facilitator superfamily (MFS) profile domain-containing protein</fullName>
    </recommendedName>
</protein>
<dbReference type="InterPro" id="IPR005828">
    <property type="entry name" value="MFS_sugar_transport-like"/>
</dbReference>
<feature type="transmembrane region" description="Helical" evidence="8">
    <location>
        <begin position="15"/>
        <end position="35"/>
    </location>
</feature>
<sequence length="472" mass="53129">MCDIYTSMGGLRRQIFAAFIGSISIISSGMAYGWVSPVLNQLSDEDGEIRATKEQISWIAADIEIGCLLTPLIGTFLMDKFGRKWPMLCAVPLFMISWILTLATRSVQILYIKRMLDGMGIGLVVTIAPIYLAEIAEANIRGLIIMSIAVTWYGGILIQFCLGTYLSYNVSAWINLVVPILYLILFSFLPESPYYFMMKKQENKAADSLAWFQNVRPNEVFEELKDIKSYLEEDAKNKESWKAVIKNTTYRKCLAIMIVVILATILTGLTTIFSYASEMFADTDSEGFLNPDTCSVAIATLFCVMSIVIYFLIDKIGRRPLIIVSAFGCFLSNLASAVFSYYKNEFKYKWIPLVTIGSYCFFVTLGLVPVMLVFQGELFPSSIRTFASGMIIVITTFVSLVALKLYYIIGSSIGIYVNYLIYAVVAGTSTVWLIFYCPETKNKTFAELLKELEGTNVGEKMLYREEMQMLNK</sequence>
<evidence type="ECO:0000313" key="11">
    <source>
        <dbReference type="EMBL" id="JAS96488.1"/>
    </source>
</evidence>
<dbReference type="InterPro" id="IPR050549">
    <property type="entry name" value="MFS_Trehalose_Transporter"/>
</dbReference>
<dbReference type="PROSITE" id="PS00217">
    <property type="entry name" value="SUGAR_TRANSPORT_2"/>
    <property type="match status" value="1"/>
</dbReference>
<feature type="transmembrane region" description="Helical" evidence="8">
    <location>
        <begin position="296"/>
        <end position="313"/>
    </location>
</feature>